<evidence type="ECO:0000256" key="8">
    <source>
        <dbReference type="ARBA" id="ARBA00022723"/>
    </source>
</evidence>
<dbReference type="GO" id="GO:0005737">
    <property type="term" value="C:cytoplasm"/>
    <property type="evidence" value="ECO:0007669"/>
    <property type="project" value="UniProtKB-SubCell"/>
</dbReference>
<keyword evidence="9" id="KW-0223">Dioxygenase</keyword>
<evidence type="ECO:0000256" key="14">
    <source>
        <dbReference type="ARBA" id="ARBA00030546"/>
    </source>
</evidence>
<dbReference type="PANTHER" id="PTHR31291:SF2">
    <property type="entry name" value="ALPHA-KETOGLUTARATE-DEPENDENT DIOXYGENASE FTO"/>
    <property type="match status" value="1"/>
</dbReference>
<comment type="caution">
    <text evidence="25">The sequence shown here is derived from an EMBL/GenBank/DDBJ whole genome shotgun (WGS) entry which is preliminary data.</text>
</comment>
<dbReference type="Gene3D" id="2.60.120.590">
    <property type="entry name" value="Alpha-ketoglutarate-dependent dioxygenase AlkB-like"/>
    <property type="match status" value="1"/>
</dbReference>
<dbReference type="InterPro" id="IPR024367">
    <property type="entry name" value="FTO_cat_dom"/>
</dbReference>
<evidence type="ECO:0000256" key="17">
    <source>
        <dbReference type="ARBA" id="ARBA00032950"/>
    </source>
</evidence>
<protein>
    <recommendedName>
        <fullName evidence="6">Alpha-ketoglutarate-dependent dioxygenase FTO</fullName>
        <ecNumber evidence="5">1.14.11.53</ecNumber>
    </recommendedName>
    <alternativeName>
        <fullName evidence="13">U6 small nuclear RNA (2'-O-methyladenosine-N(6)-)-demethylase FTO</fullName>
    </alternativeName>
    <alternativeName>
        <fullName evidence="14">U6 small nuclear RNA N(6)-methyladenosine-demethylase FTO</fullName>
    </alternativeName>
    <alternativeName>
        <fullName evidence="16">mRNA (2'-O-methyladenosine-N(6)-)-demethylase FTO</fullName>
    </alternativeName>
    <alternativeName>
        <fullName evidence="17">mRNA N(6)-methyladenosine demethylase FTO</fullName>
    </alternativeName>
    <alternativeName>
        <fullName evidence="15">tRNA N1-methyl adenine demethylase FTO</fullName>
    </alternativeName>
</protein>
<evidence type="ECO:0000256" key="7">
    <source>
        <dbReference type="ARBA" id="ARBA00022490"/>
    </source>
</evidence>
<dbReference type="Pfam" id="PF12934">
    <property type="entry name" value="FTO_CTD"/>
    <property type="match status" value="1"/>
</dbReference>
<dbReference type="InterPro" id="IPR024366">
    <property type="entry name" value="FTO_C"/>
</dbReference>
<evidence type="ECO:0000313" key="26">
    <source>
        <dbReference type="Proteomes" id="UP000287033"/>
    </source>
</evidence>
<keyword evidence="8" id="KW-0479">Metal-binding</keyword>
<comment type="catalytic activity">
    <reaction evidence="23">
        <text>a 5'-end (N(7)-methyl 5'-triphosphoguanosine)-(N(6),2'-O-dimethyladenosine) in mRNA + 2-oxoglutarate + O2 = a 5'-end (N(7)-methyl 5'-triphosphoguanosine)-(2'-O-methyladenosine) in mRNA + formaldehyde + succinate + CO2</text>
        <dbReference type="Rhea" id="RHEA:57896"/>
        <dbReference type="Rhea" id="RHEA-COMP:11518"/>
        <dbReference type="Rhea" id="RHEA-COMP:11519"/>
        <dbReference type="ChEBI" id="CHEBI:15379"/>
        <dbReference type="ChEBI" id="CHEBI:16526"/>
        <dbReference type="ChEBI" id="CHEBI:16810"/>
        <dbReference type="ChEBI" id="CHEBI:16842"/>
        <dbReference type="ChEBI" id="CHEBI:30031"/>
        <dbReference type="ChEBI" id="CHEBI:85958"/>
        <dbReference type="ChEBI" id="CHEBI:85959"/>
    </reaction>
</comment>
<dbReference type="InterPro" id="IPR038413">
    <property type="entry name" value="FTO_C_sf"/>
</dbReference>
<dbReference type="GO" id="GO:0040014">
    <property type="term" value="P:regulation of multicellular organism growth"/>
    <property type="evidence" value="ECO:0007669"/>
    <property type="project" value="InterPro"/>
</dbReference>
<keyword evidence="10" id="KW-0560">Oxidoreductase</keyword>
<evidence type="ECO:0000256" key="20">
    <source>
        <dbReference type="ARBA" id="ARBA00048158"/>
    </source>
</evidence>
<evidence type="ECO:0000256" key="10">
    <source>
        <dbReference type="ARBA" id="ARBA00023002"/>
    </source>
</evidence>
<gene>
    <name evidence="25" type="ORF">chiPu_0007252</name>
</gene>
<sequence>MKRFSKYDTAKESKSKAKYSKLYLQRASCVPQEIHQNVQQGLTVLQDCKCFSQDLVQIKGKDVLTSVCRLLIGDPGCTYRYLDTRLFTIPWPSHGVEVKYNSDEIGKACQAIKDLNEYLHVEAMKILLDRCSADVEEIGFEAKTATSTVVKNSGYMEDRTYHNKQSNNRTVLKDRTSFNVALLNYLDPSRMKFLKEEPYFGMGKMAVSWHYDENLVERSTVAVYNYSCDDLIPTVDESNKMSIKDRDPALWHVGIKVAWDIATPGLALPLESGDCYFMLDDFNMTHQHCVLSGIQPRFSSTHRVAECSSGTLDYIFGRCDVAMKNLRKDPLSGISSLVSLELVYVRQTEEIHNEVEFEWLRQFWFQGKRSAKASNWWFGPMILLENSWREMEQMTKILLSEINKAEWPLERKHQVVRCLLPFLEERQELRKSWMARCQSRLANSLPVDEQPECRPYWGNEDLDMPLSFDLEENISFLRNQLMSADGDIKS</sequence>
<comment type="similarity">
    <text evidence="4">Belongs to the fto family.</text>
</comment>
<evidence type="ECO:0000256" key="21">
    <source>
        <dbReference type="ARBA" id="ARBA00048582"/>
    </source>
</evidence>
<evidence type="ECO:0000256" key="4">
    <source>
        <dbReference type="ARBA" id="ARBA00006264"/>
    </source>
</evidence>
<dbReference type="Gene3D" id="1.20.58.1470">
    <property type="entry name" value="FTO C-terminal domain"/>
    <property type="match status" value="1"/>
</dbReference>
<organism evidence="25 26">
    <name type="scientific">Chiloscyllium punctatum</name>
    <name type="common">Brownbanded bambooshark</name>
    <name type="synonym">Hemiscyllium punctatum</name>
    <dbReference type="NCBI Taxonomy" id="137246"/>
    <lineage>
        <taxon>Eukaryota</taxon>
        <taxon>Metazoa</taxon>
        <taxon>Chordata</taxon>
        <taxon>Craniata</taxon>
        <taxon>Vertebrata</taxon>
        <taxon>Chondrichthyes</taxon>
        <taxon>Elasmobranchii</taxon>
        <taxon>Galeomorphii</taxon>
        <taxon>Galeoidea</taxon>
        <taxon>Orectolobiformes</taxon>
        <taxon>Hemiscylliidae</taxon>
        <taxon>Chiloscyllium</taxon>
    </lineage>
</organism>
<comment type="subcellular location">
    <subcellularLocation>
        <location evidence="3">Cytoplasm</location>
    </subcellularLocation>
    <subcellularLocation>
        <location evidence="2">Nucleus speckle</location>
    </subcellularLocation>
</comment>
<evidence type="ECO:0000256" key="22">
    <source>
        <dbReference type="ARBA" id="ARBA00049056"/>
    </source>
</evidence>
<comment type="catalytic activity">
    <reaction evidence="22">
        <text>N(6)-methyladenosine in U6 snRNA + 2-oxoglutarate + O2 = adenosine in U6 snRNA + formaldehyde + succinate + CO2</text>
        <dbReference type="Rhea" id="RHEA:57900"/>
        <dbReference type="Rhea" id="RHEA-COMP:13573"/>
        <dbReference type="Rhea" id="RHEA-COMP:13574"/>
        <dbReference type="ChEBI" id="CHEBI:15379"/>
        <dbReference type="ChEBI" id="CHEBI:16526"/>
        <dbReference type="ChEBI" id="CHEBI:16810"/>
        <dbReference type="ChEBI" id="CHEBI:16842"/>
        <dbReference type="ChEBI" id="CHEBI:30031"/>
        <dbReference type="ChEBI" id="CHEBI:74411"/>
        <dbReference type="ChEBI" id="CHEBI:74449"/>
    </reaction>
</comment>
<dbReference type="GO" id="GO:0008198">
    <property type="term" value="F:ferrous iron binding"/>
    <property type="evidence" value="ECO:0007669"/>
    <property type="project" value="TreeGrafter"/>
</dbReference>
<dbReference type="GO" id="GO:0016607">
    <property type="term" value="C:nuclear speck"/>
    <property type="evidence" value="ECO:0007669"/>
    <property type="project" value="UniProtKB-SubCell"/>
</dbReference>
<comment type="subunit">
    <text evidence="18">Monomer. May also exist as homodimer.</text>
</comment>
<dbReference type="AlphaFoldDB" id="A0A401SEL0"/>
<evidence type="ECO:0000256" key="9">
    <source>
        <dbReference type="ARBA" id="ARBA00022964"/>
    </source>
</evidence>
<proteinExistence type="inferred from homology"/>
<evidence type="ECO:0000259" key="24">
    <source>
        <dbReference type="SMART" id="SM01223"/>
    </source>
</evidence>
<evidence type="ECO:0000256" key="3">
    <source>
        <dbReference type="ARBA" id="ARBA00004496"/>
    </source>
</evidence>
<dbReference type="PANTHER" id="PTHR31291">
    <property type="entry name" value="ALPHA-KETOGLUTARATE-DEPENDENT DIOXYGENASE FTO"/>
    <property type="match status" value="1"/>
</dbReference>
<dbReference type="OMA" id="NYSCEGS"/>
<name>A0A401SEL0_CHIPU</name>
<accession>A0A401SEL0</accession>
<dbReference type="OrthoDB" id="46257at2759"/>
<comment type="cofactor">
    <cofactor evidence="1">
        <name>Fe(2+)</name>
        <dbReference type="ChEBI" id="CHEBI:29033"/>
    </cofactor>
</comment>
<evidence type="ECO:0000256" key="5">
    <source>
        <dbReference type="ARBA" id="ARBA00012931"/>
    </source>
</evidence>
<dbReference type="SMART" id="SM01223">
    <property type="entry name" value="FTO_NTD"/>
    <property type="match status" value="1"/>
</dbReference>
<dbReference type="EMBL" id="BEZZ01000221">
    <property type="protein sequence ID" value="GCC28818.1"/>
    <property type="molecule type" value="Genomic_DNA"/>
</dbReference>
<evidence type="ECO:0000256" key="12">
    <source>
        <dbReference type="ARBA" id="ARBA00023242"/>
    </source>
</evidence>
<evidence type="ECO:0000256" key="1">
    <source>
        <dbReference type="ARBA" id="ARBA00001954"/>
    </source>
</evidence>
<keyword evidence="12" id="KW-0539">Nucleus</keyword>
<evidence type="ECO:0000256" key="19">
    <source>
        <dbReference type="ARBA" id="ARBA00047457"/>
    </source>
</evidence>
<comment type="catalytic activity">
    <reaction evidence="20">
        <text>an N(6)-methyladenosine in mRNA + 2-oxoglutarate + O2 = an adenosine in mRNA + formaldehyde + succinate + CO2</text>
        <dbReference type="Rhea" id="RHEA:49520"/>
        <dbReference type="Rhea" id="RHEA-COMP:12414"/>
        <dbReference type="Rhea" id="RHEA-COMP:12417"/>
        <dbReference type="ChEBI" id="CHEBI:15379"/>
        <dbReference type="ChEBI" id="CHEBI:16526"/>
        <dbReference type="ChEBI" id="CHEBI:16810"/>
        <dbReference type="ChEBI" id="CHEBI:16842"/>
        <dbReference type="ChEBI" id="CHEBI:30031"/>
        <dbReference type="ChEBI" id="CHEBI:74411"/>
        <dbReference type="ChEBI" id="CHEBI:74449"/>
        <dbReference type="EC" id="1.14.11.53"/>
    </reaction>
</comment>
<feature type="domain" description="Alpha-ketoglutarate-dependent dioxygenase FTO catalytic" evidence="24">
    <location>
        <begin position="8"/>
        <end position="307"/>
    </location>
</feature>
<dbReference type="STRING" id="137246.A0A401SEL0"/>
<evidence type="ECO:0000256" key="2">
    <source>
        <dbReference type="ARBA" id="ARBA00004324"/>
    </source>
</evidence>
<evidence type="ECO:0000256" key="18">
    <source>
        <dbReference type="ARBA" id="ARBA00046452"/>
    </source>
</evidence>
<evidence type="ECO:0000256" key="23">
    <source>
        <dbReference type="ARBA" id="ARBA00049565"/>
    </source>
</evidence>
<evidence type="ECO:0000256" key="6">
    <source>
        <dbReference type="ARBA" id="ARBA00013477"/>
    </source>
</evidence>
<dbReference type="EC" id="1.14.11.53" evidence="5"/>
<dbReference type="GO" id="GO:1990931">
    <property type="term" value="F:mRNA N6-methyladenosine dioxygenase activity"/>
    <property type="evidence" value="ECO:0007669"/>
    <property type="project" value="UniProtKB-EC"/>
</dbReference>
<dbReference type="GO" id="GO:0006307">
    <property type="term" value="P:DNA alkylation repair"/>
    <property type="evidence" value="ECO:0007669"/>
    <property type="project" value="InterPro"/>
</dbReference>
<reference evidence="25 26" key="1">
    <citation type="journal article" date="2018" name="Nat. Ecol. Evol.">
        <title>Shark genomes provide insights into elasmobranch evolution and the origin of vertebrates.</title>
        <authorList>
            <person name="Hara Y"/>
            <person name="Yamaguchi K"/>
            <person name="Onimaru K"/>
            <person name="Kadota M"/>
            <person name="Koyanagi M"/>
            <person name="Keeley SD"/>
            <person name="Tatsumi K"/>
            <person name="Tanaka K"/>
            <person name="Motone F"/>
            <person name="Kageyama Y"/>
            <person name="Nozu R"/>
            <person name="Adachi N"/>
            <person name="Nishimura O"/>
            <person name="Nakagawa R"/>
            <person name="Tanegashima C"/>
            <person name="Kiyatake I"/>
            <person name="Matsumoto R"/>
            <person name="Murakumo K"/>
            <person name="Nishida K"/>
            <person name="Terakita A"/>
            <person name="Kuratani S"/>
            <person name="Sato K"/>
            <person name="Hyodo S Kuraku.S."/>
        </authorList>
    </citation>
    <scope>NUCLEOTIDE SEQUENCE [LARGE SCALE GENOMIC DNA]</scope>
</reference>
<dbReference type="Proteomes" id="UP000287033">
    <property type="component" value="Unassembled WGS sequence"/>
</dbReference>
<keyword evidence="11" id="KW-0408">Iron</keyword>
<comment type="catalytic activity">
    <reaction evidence="19">
        <text>an N(1)-methyladenosine in tRNA + 2-oxoglutarate + O2 = an adenosine in tRNA + formaldehyde + succinate + CO2</text>
        <dbReference type="Rhea" id="RHEA:54576"/>
        <dbReference type="Rhea" id="RHEA-COMP:10242"/>
        <dbReference type="Rhea" id="RHEA-COMP:12312"/>
        <dbReference type="ChEBI" id="CHEBI:15379"/>
        <dbReference type="ChEBI" id="CHEBI:16526"/>
        <dbReference type="ChEBI" id="CHEBI:16810"/>
        <dbReference type="ChEBI" id="CHEBI:16842"/>
        <dbReference type="ChEBI" id="CHEBI:30031"/>
        <dbReference type="ChEBI" id="CHEBI:74411"/>
        <dbReference type="ChEBI" id="CHEBI:74491"/>
    </reaction>
</comment>
<keyword evidence="7" id="KW-0963">Cytoplasm</keyword>
<dbReference type="GO" id="GO:0035516">
    <property type="term" value="F:broad specificity oxidative DNA demethylase activity"/>
    <property type="evidence" value="ECO:0007669"/>
    <property type="project" value="InterPro"/>
</dbReference>
<evidence type="ECO:0000256" key="15">
    <source>
        <dbReference type="ARBA" id="ARBA00030557"/>
    </source>
</evidence>
<evidence type="ECO:0000256" key="16">
    <source>
        <dbReference type="ARBA" id="ARBA00032169"/>
    </source>
</evidence>
<dbReference type="Pfam" id="PF12933">
    <property type="entry name" value="FTO_NTD"/>
    <property type="match status" value="1"/>
</dbReference>
<evidence type="ECO:0000256" key="13">
    <source>
        <dbReference type="ARBA" id="ARBA00030404"/>
    </source>
</evidence>
<dbReference type="GO" id="GO:0042245">
    <property type="term" value="P:RNA repair"/>
    <property type="evidence" value="ECO:0007669"/>
    <property type="project" value="InterPro"/>
</dbReference>
<evidence type="ECO:0000256" key="11">
    <source>
        <dbReference type="ARBA" id="ARBA00023004"/>
    </source>
</evidence>
<keyword evidence="26" id="KW-1185">Reference proteome</keyword>
<evidence type="ECO:0000313" key="25">
    <source>
        <dbReference type="EMBL" id="GCC28818.1"/>
    </source>
</evidence>
<comment type="catalytic activity">
    <reaction evidence="21">
        <text>a 5'-end (N(7)-methyl 5'-triphosphoguanosine)-(N(6),2'-O-dimethyladenosine) in U6 snRNA + 2-oxoglutarate + O2 = a 5'-end (N(7)-methyl 5'-triphosphoguanosine)-(2'-O-methyladenosine) in U6 snRNA + formaldehyde + succinate + CO2</text>
        <dbReference type="Rhea" id="RHEA:57904"/>
        <dbReference type="Rhea" id="RHEA-COMP:15030"/>
        <dbReference type="Rhea" id="RHEA-COMP:15031"/>
        <dbReference type="ChEBI" id="CHEBI:15379"/>
        <dbReference type="ChEBI" id="CHEBI:16526"/>
        <dbReference type="ChEBI" id="CHEBI:16810"/>
        <dbReference type="ChEBI" id="CHEBI:16842"/>
        <dbReference type="ChEBI" id="CHEBI:30031"/>
        <dbReference type="ChEBI" id="CHEBI:85958"/>
        <dbReference type="ChEBI" id="CHEBI:85959"/>
    </reaction>
</comment>
<dbReference type="InterPro" id="IPR037151">
    <property type="entry name" value="AlkB-like_sf"/>
</dbReference>
<dbReference type="InterPro" id="IPR032868">
    <property type="entry name" value="FTO"/>
</dbReference>